<keyword evidence="3" id="KW-1185">Reference proteome</keyword>
<evidence type="ECO:0000259" key="1">
    <source>
        <dbReference type="Pfam" id="PF24718"/>
    </source>
</evidence>
<dbReference type="EMBL" id="JBBMFN010000100">
    <property type="protein sequence ID" value="MEQ2468398.1"/>
    <property type="molecule type" value="Genomic_DNA"/>
</dbReference>
<accession>A0ABV1F780</accession>
<feature type="domain" description="HTH-like" evidence="1">
    <location>
        <begin position="3"/>
        <end position="74"/>
    </location>
</feature>
<dbReference type="RefSeq" id="WP_349205449.1">
    <property type="nucleotide sequence ID" value="NZ_JBBMFN010000100.1"/>
</dbReference>
<dbReference type="InterPro" id="IPR056975">
    <property type="entry name" value="HTH_73"/>
</dbReference>
<proteinExistence type="predicted"/>
<evidence type="ECO:0000313" key="3">
    <source>
        <dbReference type="Proteomes" id="UP001465426"/>
    </source>
</evidence>
<organism evidence="2 3">
    <name type="scientific">Niallia hominis</name>
    <dbReference type="NCBI Taxonomy" id="3133173"/>
    <lineage>
        <taxon>Bacteria</taxon>
        <taxon>Bacillati</taxon>
        <taxon>Bacillota</taxon>
        <taxon>Bacilli</taxon>
        <taxon>Bacillales</taxon>
        <taxon>Bacillaceae</taxon>
        <taxon>Niallia</taxon>
    </lineage>
</organism>
<dbReference type="Pfam" id="PF24718">
    <property type="entry name" value="HTH_73"/>
    <property type="match status" value="1"/>
</dbReference>
<sequence length="75" mass="8444">MNLNELAETLNKMYSNASEGDQVANIHLFGVKYADHILRNNYKATEIVRRSGIKPSYATELSKGIKLSKYVTPKV</sequence>
<dbReference type="Proteomes" id="UP001465426">
    <property type="component" value="Unassembled WGS sequence"/>
</dbReference>
<gene>
    <name evidence="2" type="ORF">WMO63_22355</name>
</gene>
<name>A0ABV1F780_9BACI</name>
<protein>
    <recommendedName>
        <fullName evidence="1">HTH-like domain-containing protein</fullName>
    </recommendedName>
</protein>
<evidence type="ECO:0000313" key="2">
    <source>
        <dbReference type="EMBL" id="MEQ2468398.1"/>
    </source>
</evidence>
<comment type="caution">
    <text evidence="2">The sequence shown here is derived from an EMBL/GenBank/DDBJ whole genome shotgun (WGS) entry which is preliminary data.</text>
</comment>
<reference evidence="2 3" key="1">
    <citation type="submission" date="2024-03" db="EMBL/GenBank/DDBJ databases">
        <title>Human intestinal bacterial collection.</title>
        <authorList>
            <person name="Pauvert C."/>
            <person name="Hitch T.C.A."/>
            <person name="Clavel T."/>
        </authorList>
    </citation>
    <scope>NUCLEOTIDE SEQUENCE [LARGE SCALE GENOMIC DNA]</scope>
    <source>
        <strain evidence="2 3">CLA-SR-H024</strain>
    </source>
</reference>